<dbReference type="OrthoDB" id="9803354at2"/>
<sequence>MLTKRSKVLEESITLAIATLANELKAKGEDIISLSTGEPDFDTPKAIKDAAIAAIEKGCGKYTAVAGLNEILKAIQAKLKKDNNLDYEISEIITNVGAKHSLFECIECLIEEEDEVIIPTPYWVSYPEMVKFAGGKPVFIEGLESNGFKITAEQLKNSITNKTKMLILNSPSNPVGSIYSKKELSELAKVLEGTNIMVLSDEIYEKLRYDDFDFTAFASISEDALKRTVTINGLSKCGAMPGWRFGYMASKNKDLISAVKRLQGQSTSNICSIAQYAAIPALNGACDEDIKTMCQIFEKRRNLALSILDKIPNISVYKPEGAFYLFINIQKVEKDSMKFCQKLLEQEKVAVVPGIGFGMDGYFRLSYATSNELIIKGLERISRFILNYK</sequence>
<dbReference type="InterPro" id="IPR015422">
    <property type="entry name" value="PyrdxlP-dep_Trfase_small"/>
</dbReference>
<evidence type="ECO:0000259" key="6">
    <source>
        <dbReference type="Pfam" id="PF00155"/>
    </source>
</evidence>
<dbReference type="PANTHER" id="PTHR46383">
    <property type="entry name" value="ASPARTATE AMINOTRANSFERASE"/>
    <property type="match status" value="1"/>
</dbReference>
<evidence type="ECO:0000256" key="2">
    <source>
        <dbReference type="ARBA" id="ARBA00007441"/>
    </source>
</evidence>
<name>A0A4Q9JTK7_9BACT</name>
<dbReference type="GO" id="GO:0030170">
    <property type="term" value="F:pyridoxal phosphate binding"/>
    <property type="evidence" value="ECO:0007669"/>
    <property type="project" value="InterPro"/>
</dbReference>
<dbReference type="GO" id="GO:0008483">
    <property type="term" value="F:transaminase activity"/>
    <property type="evidence" value="ECO:0007669"/>
    <property type="project" value="UniProtKB-KW"/>
</dbReference>
<evidence type="ECO:0000313" key="8">
    <source>
        <dbReference type="Proteomes" id="UP000292583"/>
    </source>
</evidence>
<accession>A0A4Q9JTK7</accession>
<dbReference type="InterPro" id="IPR015421">
    <property type="entry name" value="PyrdxlP-dep_Trfase_major"/>
</dbReference>
<evidence type="ECO:0000256" key="3">
    <source>
        <dbReference type="ARBA" id="ARBA00022576"/>
    </source>
</evidence>
<organism evidence="7 8">
    <name type="scientific">Campylobacter novaezeelandiae</name>
    <dbReference type="NCBI Taxonomy" id="2267891"/>
    <lineage>
        <taxon>Bacteria</taxon>
        <taxon>Pseudomonadati</taxon>
        <taxon>Campylobacterota</taxon>
        <taxon>Epsilonproteobacteria</taxon>
        <taxon>Campylobacterales</taxon>
        <taxon>Campylobacteraceae</taxon>
        <taxon>Campylobacter</taxon>
    </lineage>
</organism>
<comment type="cofactor">
    <cofactor evidence="1">
        <name>pyridoxal 5'-phosphate</name>
        <dbReference type="ChEBI" id="CHEBI:597326"/>
    </cofactor>
</comment>
<dbReference type="Gene3D" id="3.90.1150.10">
    <property type="entry name" value="Aspartate Aminotransferase, domain 1"/>
    <property type="match status" value="1"/>
</dbReference>
<proteinExistence type="inferred from homology"/>
<dbReference type="InterPro" id="IPR050596">
    <property type="entry name" value="AspAT/PAT-like"/>
</dbReference>
<evidence type="ECO:0000256" key="1">
    <source>
        <dbReference type="ARBA" id="ARBA00001933"/>
    </source>
</evidence>
<dbReference type="Pfam" id="PF00155">
    <property type="entry name" value="Aminotran_1_2"/>
    <property type="match status" value="1"/>
</dbReference>
<keyword evidence="3 7" id="KW-0032">Aminotransferase</keyword>
<dbReference type="PRINTS" id="PR00753">
    <property type="entry name" value="ACCSYNTHASE"/>
</dbReference>
<dbReference type="GO" id="GO:0006520">
    <property type="term" value="P:amino acid metabolic process"/>
    <property type="evidence" value="ECO:0007669"/>
    <property type="project" value="InterPro"/>
</dbReference>
<dbReference type="RefSeq" id="WP_131186702.1">
    <property type="nucleotide sequence ID" value="NZ_QPGR01000010.1"/>
</dbReference>
<evidence type="ECO:0000256" key="5">
    <source>
        <dbReference type="ARBA" id="ARBA00022898"/>
    </source>
</evidence>
<dbReference type="AlphaFoldDB" id="A0A4Q9JTK7"/>
<evidence type="ECO:0000256" key="4">
    <source>
        <dbReference type="ARBA" id="ARBA00022679"/>
    </source>
</evidence>
<keyword evidence="4 7" id="KW-0808">Transferase</keyword>
<dbReference type="CDD" id="cd00609">
    <property type="entry name" value="AAT_like"/>
    <property type="match status" value="1"/>
</dbReference>
<dbReference type="SUPFAM" id="SSF53383">
    <property type="entry name" value="PLP-dependent transferases"/>
    <property type="match status" value="1"/>
</dbReference>
<dbReference type="Proteomes" id="UP000292583">
    <property type="component" value="Unassembled WGS sequence"/>
</dbReference>
<dbReference type="PANTHER" id="PTHR46383:SF1">
    <property type="entry name" value="ASPARTATE AMINOTRANSFERASE"/>
    <property type="match status" value="1"/>
</dbReference>
<comment type="similarity">
    <text evidence="2">Belongs to the class-I pyridoxal-phosphate-dependent aminotransferase family.</text>
</comment>
<feature type="domain" description="Aminotransferase class I/classII large" evidence="6">
    <location>
        <begin position="30"/>
        <end position="381"/>
    </location>
</feature>
<keyword evidence="5" id="KW-0663">Pyridoxal phosphate</keyword>
<gene>
    <name evidence="7" type="ORF">DU473_05945</name>
</gene>
<dbReference type="InterPro" id="IPR015424">
    <property type="entry name" value="PyrdxlP-dep_Trfase"/>
</dbReference>
<protein>
    <submittedName>
        <fullName evidence="7">Pyridoxal phosphate-dependent aminotransferase</fullName>
    </submittedName>
</protein>
<dbReference type="EMBL" id="QPGR01000010">
    <property type="protein sequence ID" value="TBR80309.1"/>
    <property type="molecule type" value="Genomic_DNA"/>
</dbReference>
<keyword evidence="8" id="KW-1185">Reference proteome</keyword>
<evidence type="ECO:0000313" key="7">
    <source>
        <dbReference type="EMBL" id="TBR80309.1"/>
    </source>
</evidence>
<dbReference type="Gene3D" id="3.40.640.10">
    <property type="entry name" value="Type I PLP-dependent aspartate aminotransferase-like (Major domain)"/>
    <property type="match status" value="1"/>
</dbReference>
<dbReference type="FunFam" id="3.40.640.10:FF:000033">
    <property type="entry name" value="Aspartate aminotransferase"/>
    <property type="match status" value="1"/>
</dbReference>
<comment type="caution">
    <text evidence="7">The sequence shown here is derived from an EMBL/GenBank/DDBJ whole genome shotgun (WGS) entry which is preliminary data.</text>
</comment>
<reference evidence="7 8" key="1">
    <citation type="submission" date="2018-07" db="EMBL/GenBank/DDBJ databases">
        <title>Campylobacter zealandensis sp. nov., isolated from birds and water in New Zealand.</title>
        <authorList>
            <person name="Wilkinson D.A."/>
            <person name="Biggs P.J."/>
            <person name="French N.P."/>
            <person name="Midwinter A.C."/>
        </authorList>
    </citation>
    <scope>NUCLEOTIDE SEQUENCE [LARGE SCALE GENOMIC DNA]</scope>
    <source>
        <strain evidence="7 8">B423b</strain>
    </source>
</reference>
<dbReference type="InterPro" id="IPR004839">
    <property type="entry name" value="Aminotransferase_I/II_large"/>
</dbReference>